<reference evidence="1" key="1">
    <citation type="submission" date="2023-11" db="EMBL/GenBank/DDBJ databases">
        <title>Genome assemblies of two species of porcelain crab, Petrolisthes cinctipes and Petrolisthes manimaculis (Anomura: Porcellanidae).</title>
        <authorList>
            <person name="Angst P."/>
        </authorList>
    </citation>
    <scope>NUCLEOTIDE SEQUENCE</scope>
    <source>
        <strain evidence="1">PB745_02</strain>
        <tissue evidence="1">Gill</tissue>
    </source>
</reference>
<evidence type="ECO:0000313" key="1">
    <source>
        <dbReference type="EMBL" id="KAK4324189.1"/>
    </source>
</evidence>
<gene>
    <name evidence="1" type="ORF">Pmani_005191</name>
</gene>
<protein>
    <submittedName>
        <fullName evidence="1">Uncharacterized protein</fullName>
    </submittedName>
</protein>
<organism evidence="1 2">
    <name type="scientific">Petrolisthes manimaculis</name>
    <dbReference type="NCBI Taxonomy" id="1843537"/>
    <lineage>
        <taxon>Eukaryota</taxon>
        <taxon>Metazoa</taxon>
        <taxon>Ecdysozoa</taxon>
        <taxon>Arthropoda</taxon>
        <taxon>Crustacea</taxon>
        <taxon>Multicrustacea</taxon>
        <taxon>Malacostraca</taxon>
        <taxon>Eumalacostraca</taxon>
        <taxon>Eucarida</taxon>
        <taxon>Decapoda</taxon>
        <taxon>Pleocyemata</taxon>
        <taxon>Anomura</taxon>
        <taxon>Galatheoidea</taxon>
        <taxon>Porcellanidae</taxon>
        <taxon>Petrolisthes</taxon>
    </lineage>
</organism>
<sequence length="66" mass="7335">MHLRNVVACQSSNAIPDWSQGNISWCVKVSYKVPWRVGYCPSSGTTTAPPSFMFSPQSDTRNLIVM</sequence>
<keyword evidence="2" id="KW-1185">Reference proteome</keyword>
<proteinExistence type="predicted"/>
<comment type="caution">
    <text evidence="1">The sequence shown here is derived from an EMBL/GenBank/DDBJ whole genome shotgun (WGS) entry which is preliminary data.</text>
</comment>
<dbReference type="EMBL" id="JAWZYT010000374">
    <property type="protein sequence ID" value="KAK4324189.1"/>
    <property type="molecule type" value="Genomic_DNA"/>
</dbReference>
<name>A0AAE1QC84_9EUCA</name>
<evidence type="ECO:0000313" key="2">
    <source>
        <dbReference type="Proteomes" id="UP001292094"/>
    </source>
</evidence>
<dbReference type="AlphaFoldDB" id="A0AAE1QC84"/>
<accession>A0AAE1QC84</accession>
<dbReference type="Proteomes" id="UP001292094">
    <property type="component" value="Unassembled WGS sequence"/>
</dbReference>